<dbReference type="InterPro" id="IPR003609">
    <property type="entry name" value="Pan_app"/>
</dbReference>
<reference evidence="4" key="1">
    <citation type="submission" date="2021-02" db="EMBL/GenBank/DDBJ databases">
        <authorList>
            <person name="Nowell W R."/>
        </authorList>
    </citation>
    <scope>NUCLEOTIDE SEQUENCE</scope>
</reference>
<keyword evidence="5" id="KW-1185">Reference proteome</keyword>
<keyword evidence="1" id="KW-0732">Signal</keyword>
<protein>
    <recommendedName>
        <fullName evidence="2">Apple domain-containing protein</fullName>
    </recommendedName>
</protein>
<dbReference type="EMBL" id="CAJNOR010000644">
    <property type="protein sequence ID" value="CAF0970881.1"/>
    <property type="molecule type" value="Genomic_DNA"/>
</dbReference>
<name>A0A814HNN0_ADIRI</name>
<feature type="signal peptide" evidence="1">
    <location>
        <begin position="1"/>
        <end position="20"/>
    </location>
</feature>
<evidence type="ECO:0000313" key="4">
    <source>
        <dbReference type="EMBL" id="CAF1012405.1"/>
    </source>
</evidence>
<evidence type="ECO:0000313" key="5">
    <source>
        <dbReference type="Proteomes" id="UP000663828"/>
    </source>
</evidence>
<dbReference type="Proteomes" id="UP000663852">
    <property type="component" value="Unassembled WGS sequence"/>
</dbReference>
<comment type="caution">
    <text evidence="4">The sequence shown here is derived from an EMBL/GenBank/DDBJ whole genome shotgun (WGS) entry which is preliminary data.</text>
</comment>
<organism evidence="4 6">
    <name type="scientific">Adineta ricciae</name>
    <name type="common">Rotifer</name>
    <dbReference type="NCBI Taxonomy" id="249248"/>
    <lineage>
        <taxon>Eukaryota</taxon>
        <taxon>Metazoa</taxon>
        <taxon>Spiralia</taxon>
        <taxon>Gnathifera</taxon>
        <taxon>Rotifera</taxon>
        <taxon>Eurotatoria</taxon>
        <taxon>Bdelloidea</taxon>
        <taxon>Adinetida</taxon>
        <taxon>Adinetidae</taxon>
        <taxon>Adineta</taxon>
    </lineage>
</organism>
<evidence type="ECO:0000259" key="2">
    <source>
        <dbReference type="PROSITE" id="PS50948"/>
    </source>
</evidence>
<dbReference type="Proteomes" id="UP000663828">
    <property type="component" value="Unassembled WGS sequence"/>
</dbReference>
<feature type="chain" id="PRO_5035601352" description="Apple domain-containing protein" evidence="1">
    <location>
        <begin position="21"/>
        <end position="197"/>
    </location>
</feature>
<evidence type="ECO:0000256" key="1">
    <source>
        <dbReference type="SAM" id="SignalP"/>
    </source>
</evidence>
<evidence type="ECO:0000313" key="3">
    <source>
        <dbReference type="EMBL" id="CAF0970881.1"/>
    </source>
</evidence>
<dbReference type="EMBL" id="CAJNOJ010000065">
    <property type="protein sequence ID" value="CAF1012405.1"/>
    <property type="molecule type" value="Genomic_DNA"/>
</dbReference>
<accession>A0A814HNN0</accession>
<dbReference type="AlphaFoldDB" id="A0A814HNN0"/>
<gene>
    <name evidence="4" type="ORF">EDS130_LOCUS15461</name>
    <name evidence="3" type="ORF">XAT740_LOCUS11660</name>
</gene>
<evidence type="ECO:0000313" key="6">
    <source>
        <dbReference type="Proteomes" id="UP000663852"/>
    </source>
</evidence>
<dbReference type="PROSITE" id="PS50948">
    <property type="entry name" value="PAN"/>
    <property type="match status" value="1"/>
</dbReference>
<feature type="domain" description="Apple" evidence="2">
    <location>
        <begin position="136"/>
        <end position="197"/>
    </location>
</feature>
<dbReference type="OrthoDB" id="9982624at2759"/>
<sequence>MNTFFTVLLILCLNYSALTAFTCTPNSQYYVECTTLSTFNESNNFCSKYGMTLLNLTNSTTIAPNINQTLVAINCTNNFWYTMNDGAPLLGNIGSLTGGVLCTVIPLLGLYCISTSATYAATVCYRTQQLSIQQRCVDTDPYQRYDLKKSKYTQTLMYASPYQVSQVNSQSQCNALCSNVGRCLGVTYKKYNCTLYI</sequence>
<proteinExistence type="predicted"/>